<feature type="region of interest" description="Disordered" evidence="1">
    <location>
        <begin position="1"/>
        <end position="31"/>
    </location>
</feature>
<protein>
    <recommendedName>
        <fullName evidence="4">C2H2-type domain-containing protein</fullName>
    </recommendedName>
</protein>
<comment type="caution">
    <text evidence="2">The sequence shown here is derived from an EMBL/GenBank/DDBJ whole genome shotgun (WGS) entry which is preliminary data.</text>
</comment>
<name>A0ABD0QSW1_CIRMR</name>
<feature type="compositionally biased region" description="Basic and acidic residues" evidence="1">
    <location>
        <begin position="21"/>
        <end position="31"/>
    </location>
</feature>
<dbReference type="EMBL" id="JAMKFB020000007">
    <property type="protein sequence ID" value="KAL0189272.1"/>
    <property type="molecule type" value="Genomic_DNA"/>
</dbReference>
<sequence>MEQCAAPQLENTSTHSSPTDPAEKPGRDAGEMTVKDAYECRICGYKAQDVKCLSQHLHTAHPVTSLSDSVRNERRDALEEECVDDAETPCLNGDLEKSIVKDK</sequence>
<feature type="compositionally biased region" description="Polar residues" evidence="1">
    <location>
        <begin position="9"/>
        <end position="19"/>
    </location>
</feature>
<evidence type="ECO:0000256" key="1">
    <source>
        <dbReference type="SAM" id="MobiDB-lite"/>
    </source>
</evidence>
<evidence type="ECO:0000313" key="2">
    <source>
        <dbReference type="EMBL" id="KAL0189272.1"/>
    </source>
</evidence>
<organism evidence="2 3">
    <name type="scientific">Cirrhinus mrigala</name>
    <name type="common">Mrigala</name>
    <dbReference type="NCBI Taxonomy" id="683832"/>
    <lineage>
        <taxon>Eukaryota</taxon>
        <taxon>Metazoa</taxon>
        <taxon>Chordata</taxon>
        <taxon>Craniata</taxon>
        <taxon>Vertebrata</taxon>
        <taxon>Euteleostomi</taxon>
        <taxon>Actinopterygii</taxon>
        <taxon>Neopterygii</taxon>
        <taxon>Teleostei</taxon>
        <taxon>Ostariophysi</taxon>
        <taxon>Cypriniformes</taxon>
        <taxon>Cyprinidae</taxon>
        <taxon>Labeoninae</taxon>
        <taxon>Labeonini</taxon>
        <taxon>Cirrhinus</taxon>
    </lineage>
</organism>
<dbReference type="Proteomes" id="UP001529510">
    <property type="component" value="Unassembled WGS sequence"/>
</dbReference>
<evidence type="ECO:0000313" key="3">
    <source>
        <dbReference type="Proteomes" id="UP001529510"/>
    </source>
</evidence>
<dbReference type="AlphaFoldDB" id="A0ABD0QSW1"/>
<feature type="non-terminal residue" evidence="2">
    <location>
        <position position="103"/>
    </location>
</feature>
<evidence type="ECO:0008006" key="4">
    <source>
        <dbReference type="Google" id="ProtNLM"/>
    </source>
</evidence>
<accession>A0ABD0QSW1</accession>
<keyword evidence="3" id="KW-1185">Reference proteome</keyword>
<gene>
    <name evidence="2" type="ORF">M9458_016371</name>
</gene>
<reference evidence="2 3" key="1">
    <citation type="submission" date="2024-05" db="EMBL/GenBank/DDBJ databases">
        <title>Genome sequencing and assembly of Indian major carp, Cirrhinus mrigala (Hamilton, 1822).</title>
        <authorList>
            <person name="Mohindra V."/>
            <person name="Chowdhury L.M."/>
            <person name="Lal K."/>
            <person name="Jena J.K."/>
        </authorList>
    </citation>
    <scope>NUCLEOTIDE SEQUENCE [LARGE SCALE GENOMIC DNA]</scope>
    <source>
        <strain evidence="2">CM1030</strain>
        <tissue evidence="2">Blood</tissue>
    </source>
</reference>
<proteinExistence type="predicted"/>